<keyword evidence="2" id="KW-1185">Reference proteome</keyword>
<dbReference type="EMBL" id="OW240916">
    <property type="protein sequence ID" value="CAH2296992.1"/>
    <property type="molecule type" value="Genomic_DNA"/>
</dbReference>
<evidence type="ECO:0000313" key="2">
    <source>
        <dbReference type="Proteomes" id="UP001295444"/>
    </source>
</evidence>
<dbReference type="Proteomes" id="UP001295444">
    <property type="component" value="Chromosome 05"/>
</dbReference>
<protein>
    <submittedName>
        <fullName evidence="1">Uncharacterized protein</fullName>
    </submittedName>
</protein>
<sequence>MPEICGILHARQAVYARKAFAAYLRLQAWETQPVTPFLLRLELQVAEGLCPPPVRDIPEAATRIYLPATGRTVNLLGPWVHKTCDTDQVKIVDVSQASTAPDPLETSLARLDKIFANFWLKLDRKNSQAGEHNGSYSSSHKSQADAQHNVSAAVRWTAVTLIHPKTQETISRLLPMENKQTSGLRVKKELVLTTPPTPEEACNRPKTIQDFRCPTQGKDLALQSNQVRGLEVFRPKFMLGVRLCRPGARVYRKIPHKTEVTIIFNLSDKVLTMDHYSILNKGLTFVTVSKPYQFLTEVELYKLQRILNSHELRKDNTTTYSTPFPTRQKREINTPNASIKAFLQAVKSDIDGIVKDPLSHSHKLTISEREVLKDLKQDK</sequence>
<evidence type="ECO:0000313" key="1">
    <source>
        <dbReference type="EMBL" id="CAH2296992.1"/>
    </source>
</evidence>
<proteinExistence type="predicted"/>
<gene>
    <name evidence="1" type="ORF">PECUL_23A032203</name>
</gene>
<reference evidence="1" key="1">
    <citation type="submission" date="2022-03" db="EMBL/GenBank/DDBJ databases">
        <authorList>
            <person name="Alioto T."/>
            <person name="Alioto T."/>
            <person name="Gomez Garrido J."/>
        </authorList>
    </citation>
    <scope>NUCLEOTIDE SEQUENCE</scope>
</reference>
<accession>A0AAD1SC28</accession>
<dbReference type="AlphaFoldDB" id="A0AAD1SC28"/>
<organism evidence="1 2">
    <name type="scientific">Pelobates cultripes</name>
    <name type="common">Western spadefoot toad</name>
    <dbReference type="NCBI Taxonomy" id="61616"/>
    <lineage>
        <taxon>Eukaryota</taxon>
        <taxon>Metazoa</taxon>
        <taxon>Chordata</taxon>
        <taxon>Craniata</taxon>
        <taxon>Vertebrata</taxon>
        <taxon>Euteleostomi</taxon>
        <taxon>Amphibia</taxon>
        <taxon>Batrachia</taxon>
        <taxon>Anura</taxon>
        <taxon>Pelobatoidea</taxon>
        <taxon>Pelobatidae</taxon>
        <taxon>Pelobates</taxon>
    </lineage>
</organism>
<name>A0AAD1SC28_PELCU</name>